<accession>A0A8B8BLN6</accession>
<organism evidence="1 2">
    <name type="scientific">Crassostrea virginica</name>
    <name type="common">Eastern oyster</name>
    <dbReference type="NCBI Taxonomy" id="6565"/>
    <lineage>
        <taxon>Eukaryota</taxon>
        <taxon>Metazoa</taxon>
        <taxon>Spiralia</taxon>
        <taxon>Lophotrochozoa</taxon>
        <taxon>Mollusca</taxon>
        <taxon>Bivalvia</taxon>
        <taxon>Autobranchia</taxon>
        <taxon>Pteriomorphia</taxon>
        <taxon>Ostreida</taxon>
        <taxon>Ostreoidea</taxon>
        <taxon>Ostreidae</taxon>
        <taxon>Crassostrea</taxon>
    </lineage>
</organism>
<evidence type="ECO:0000313" key="2">
    <source>
        <dbReference type="RefSeq" id="XP_022304240.1"/>
    </source>
</evidence>
<dbReference type="OrthoDB" id="6158736at2759"/>
<reference evidence="2" key="1">
    <citation type="submission" date="2025-08" db="UniProtKB">
        <authorList>
            <consortium name="RefSeq"/>
        </authorList>
    </citation>
    <scope>IDENTIFICATION</scope>
    <source>
        <tissue evidence="2">Whole sample</tissue>
    </source>
</reference>
<name>A0A8B8BLN6_CRAVI</name>
<dbReference type="RefSeq" id="XP_022304240.1">
    <property type="nucleotide sequence ID" value="XM_022448532.1"/>
</dbReference>
<protein>
    <submittedName>
        <fullName evidence="2">Uncharacterized protein LOC111111514 isoform X1</fullName>
    </submittedName>
</protein>
<proteinExistence type="predicted"/>
<sequence>MNNIISNMENRVLDADVCFSDPSSKRYIYEFKEMRIDLSQVSANSRRILVAMDIEKRMEELQSISKQIILKRRLPQGTEKVNPGDVYIFEVNVECGSKGLIVTEKESYQKARFFSSELARTTRVIWICSNSVRMVDAKLRVWRTYKHLIAKQHVLLHHEVETHYAIFKNSGMRILSCANDIIKAAAALTEDVIETILRRSANKAWSRETIEGLSYKVELRNDNNHVGNINSAEYRCRSAKTVKKMRDILMKETWKESIKCLISHFCSEIHQFIESVLRTSIDDTKTEKLLDIFIFDEHVMNTLFEYLVHYISSVWKYIATFLWTVDVNSKIWRSEVSRDLHEAIHLKRESLIGDLVTRTQKAFKGLPYDLNQVSNQLNEYSKLLVVPDQQSLIEEWEKREVLEDKESFMKKYPSVVAFTAGKKNGESVVKVILREDDPEAKESFRKGCVISPKPLFQFVCFEKGMNLKDRKSESIITKIDPEKRNEIDTIITKEGRKIFAKHSHIVGIGIGQIDTKPCIVLYCLDKALVPFGEEKLPQVIGDEYQYPVDVREDMVAFGHCTNCNSVNNGCSISRSSVDQTGSVGFLARSRKSSLAPEEGFLTAAHVALDCLPEVYAGNSHHHIGECEIVHPSYKDNKNRNTIIGRVSEAFCGIFGPDRVGIDAAFVKVDEINLEDQSEGQIAEERDLTFDGSTLVTKKGRTTGQTMGILIDGSLSVCIEDQLPYGGFYYFEKCYGIENDQTVFFDEGDSGAGVFIIGKDNKLKPLGIAFAQLNSQTAVCNIRKTVEALNVSIYQNHET</sequence>
<evidence type="ECO:0000313" key="1">
    <source>
        <dbReference type="Proteomes" id="UP000694844"/>
    </source>
</evidence>
<dbReference type="KEGG" id="cvn:111111514"/>
<keyword evidence="1" id="KW-1185">Reference proteome</keyword>
<gene>
    <name evidence="2" type="primary">LOC111111514</name>
</gene>
<dbReference type="GeneID" id="111111514"/>
<dbReference type="AlphaFoldDB" id="A0A8B8BLN6"/>
<dbReference type="Proteomes" id="UP000694844">
    <property type="component" value="Chromosome 9"/>
</dbReference>